<protein>
    <submittedName>
        <fullName evidence="3">Uncharacterized protein</fullName>
    </submittedName>
</protein>
<dbReference type="EMBL" id="PYBV01000032">
    <property type="protein sequence ID" value="PYC66587.1"/>
    <property type="molecule type" value="Genomic_DNA"/>
</dbReference>
<keyword evidence="2" id="KW-1133">Transmembrane helix</keyword>
<evidence type="ECO:0000256" key="1">
    <source>
        <dbReference type="SAM" id="MobiDB-lite"/>
    </source>
</evidence>
<accession>A0A318NEC5</accession>
<dbReference type="RefSeq" id="WP_146247400.1">
    <property type="nucleotide sequence ID" value="NZ_PYBV01000032.1"/>
</dbReference>
<reference evidence="3 4" key="1">
    <citation type="submission" date="2018-03" db="EMBL/GenBank/DDBJ databases">
        <title>Bioinformatic expansion and discovery of thiopeptide antibiotics.</title>
        <authorList>
            <person name="Schwalen C.J."/>
            <person name="Hudson G.A."/>
            <person name="Mitchell D.A."/>
        </authorList>
    </citation>
    <scope>NUCLEOTIDE SEQUENCE [LARGE SCALE GENOMIC DNA]</scope>
    <source>
        <strain evidence="3 4">NRRL 8041</strain>
    </source>
</reference>
<keyword evidence="4" id="KW-1185">Reference proteome</keyword>
<evidence type="ECO:0000313" key="3">
    <source>
        <dbReference type="EMBL" id="PYC66587.1"/>
    </source>
</evidence>
<proteinExistence type="predicted"/>
<keyword evidence="2" id="KW-0812">Transmembrane</keyword>
<gene>
    <name evidence="3" type="ORF">C7C45_24110</name>
</gene>
<dbReference type="AlphaFoldDB" id="A0A318NEC5"/>
<feature type="transmembrane region" description="Helical" evidence="2">
    <location>
        <begin position="6"/>
        <end position="27"/>
    </location>
</feature>
<evidence type="ECO:0000256" key="2">
    <source>
        <dbReference type="SAM" id="Phobius"/>
    </source>
</evidence>
<organism evidence="3 4">
    <name type="scientific">Micromonospora arborensis</name>
    <dbReference type="NCBI Taxonomy" id="2116518"/>
    <lineage>
        <taxon>Bacteria</taxon>
        <taxon>Bacillati</taxon>
        <taxon>Actinomycetota</taxon>
        <taxon>Actinomycetes</taxon>
        <taxon>Micromonosporales</taxon>
        <taxon>Micromonosporaceae</taxon>
        <taxon>Micromonospora</taxon>
    </lineage>
</organism>
<comment type="caution">
    <text evidence="3">The sequence shown here is derived from an EMBL/GenBank/DDBJ whole genome shotgun (WGS) entry which is preliminary data.</text>
</comment>
<keyword evidence="2" id="KW-0472">Membrane</keyword>
<dbReference type="Proteomes" id="UP000248333">
    <property type="component" value="Unassembled WGS sequence"/>
</dbReference>
<sequence>MKLADWVAIYGALVATAVAAWQGITYWQDRRPKLLVRIRTTLDLTEDGRYDLFMEAIESASAALFARVIRLELTIVNVGRGKVHLYDMTLYQTSPHLAFELNASASFPRWIEPGEAIVIVPLPEDMAGVDLTADAIVRVTTSTGQEFREEIRGFDASVARAMRSGLMDEALLGDLQAIVDAKRLHSEAGLPEGPEETSGEEGSLSAPALPEGGSR</sequence>
<feature type="region of interest" description="Disordered" evidence="1">
    <location>
        <begin position="186"/>
        <end position="215"/>
    </location>
</feature>
<name>A0A318NEC5_9ACTN</name>
<evidence type="ECO:0000313" key="4">
    <source>
        <dbReference type="Proteomes" id="UP000248333"/>
    </source>
</evidence>